<gene>
    <name evidence="9" type="ORF">A2Z33_01000</name>
</gene>
<feature type="compositionally biased region" description="Polar residues" evidence="6">
    <location>
        <begin position="404"/>
        <end position="425"/>
    </location>
</feature>
<comment type="subcellular location">
    <subcellularLocation>
        <location evidence="1">Membrane</location>
    </subcellularLocation>
</comment>
<dbReference type="GO" id="GO:0004252">
    <property type="term" value="F:serine-type endopeptidase activity"/>
    <property type="evidence" value="ECO:0007669"/>
    <property type="project" value="UniProtKB-UniRule"/>
</dbReference>
<keyword evidence="4 7" id="KW-0472">Membrane</keyword>
<dbReference type="Proteomes" id="UP000178448">
    <property type="component" value="Unassembled WGS sequence"/>
</dbReference>
<dbReference type="InterPro" id="IPR036415">
    <property type="entry name" value="Lamin_tail_dom_sf"/>
</dbReference>
<dbReference type="InterPro" id="IPR036286">
    <property type="entry name" value="LexA/Signal_pep-like_sf"/>
</dbReference>
<organism evidence="9 10">
    <name type="scientific">Candidatus Gottesmanbacteria bacterium RBG_16_52_11</name>
    <dbReference type="NCBI Taxonomy" id="1798374"/>
    <lineage>
        <taxon>Bacteria</taxon>
        <taxon>Candidatus Gottesmaniibacteriota</taxon>
    </lineage>
</organism>
<feature type="transmembrane region" description="Helical" evidence="7">
    <location>
        <begin position="7"/>
        <end position="29"/>
    </location>
</feature>
<dbReference type="GO" id="GO:0016020">
    <property type="term" value="C:membrane"/>
    <property type="evidence" value="ECO:0007669"/>
    <property type="project" value="UniProtKB-SubCell"/>
</dbReference>
<dbReference type="Pfam" id="PF00932">
    <property type="entry name" value="LTD"/>
    <property type="match status" value="1"/>
</dbReference>
<dbReference type="STRING" id="1798374.A2Z33_01000"/>
<dbReference type="InterPro" id="IPR019533">
    <property type="entry name" value="Peptidase_S26"/>
</dbReference>
<feature type="region of interest" description="Disordered" evidence="6">
    <location>
        <begin position="381"/>
        <end position="435"/>
    </location>
</feature>
<dbReference type="InterPro" id="IPR001733">
    <property type="entry name" value="Peptidase_S26B"/>
</dbReference>
<dbReference type="EC" id="3.4.21.89" evidence="5"/>
<dbReference type="SUPFAM" id="SSF74853">
    <property type="entry name" value="Lamin A/C globular tail domain"/>
    <property type="match status" value="1"/>
</dbReference>
<evidence type="ECO:0000256" key="5">
    <source>
        <dbReference type="NCBIfam" id="TIGR02228"/>
    </source>
</evidence>
<feature type="transmembrane region" description="Helical" evidence="7">
    <location>
        <begin position="210"/>
        <end position="232"/>
    </location>
</feature>
<feature type="domain" description="LTD" evidence="8">
    <location>
        <begin position="260"/>
        <end position="380"/>
    </location>
</feature>
<comment type="caution">
    <text evidence="9">The sequence shown here is derived from an EMBL/GenBank/DDBJ whole genome shotgun (WGS) entry which is preliminary data.</text>
</comment>
<dbReference type="AlphaFoldDB" id="A0A1F5YNP8"/>
<evidence type="ECO:0000259" key="8">
    <source>
        <dbReference type="PROSITE" id="PS51841"/>
    </source>
</evidence>
<dbReference type="CDD" id="cd06530">
    <property type="entry name" value="S26_SPase_I"/>
    <property type="match status" value="1"/>
</dbReference>
<evidence type="ECO:0000256" key="3">
    <source>
        <dbReference type="ARBA" id="ARBA00022989"/>
    </source>
</evidence>
<protein>
    <recommendedName>
        <fullName evidence="5">Signal peptidase I</fullName>
        <ecNumber evidence="5">3.4.21.89</ecNumber>
    </recommendedName>
</protein>
<evidence type="ECO:0000256" key="7">
    <source>
        <dbReference type="SAM" id="Phobius"/>
    </source>
</evidence>
<dbReference type="NCBIfam" id="TIGR02228">
    <property type="entry name" value="sigpep_I_arch"/>
    <property type="match status" value="1"/>
</dbReference>
<evidence type="ECO:0000313" key="9">
    <source>
        <dbReference type="EMBL" id="OGG01819.1"/>
    </source>
</evidence>
<keyword evidence="3 7" id="KW-1133">Transmembrane helix</keyword>
<dbReference type="EMBL" id="MFJD01000009">
    <property type="protein sequence ID" value="OGG01819.1"/>
    <property type="molecule type" value="Genomic_DNA"/>
</dbReference>
<accession>A0A1F5YNP8</accession>
<evidence type="ECO:0000313" key="10">
    <source>
        <dbReference type="Proteomes" id="UP000178448"/>
    </source>
</evidence>
<dbReference type="SUPFAM" id="SSF51306">
    <property type="entry name" value="LexA/Signal peptidase"/>
    <property type="match status" value="1"/>
</dbReference>
<evidence type="ECO:0000256" key="4">
    <source>
        <dbReference type="ARBA" id="ARBA00023136"/>
    </source>
</evidence>
<dbReference type="Gene3D" id="2.60.40.1260">
    <property type="entry name" value="Lamin Tail domain"/>
    <property type="match status" value="1"/>
</dbReference>
<dbReference type="InterPro" id="IPR001322">
    <property type="entry name" value="Lamin_tail_dom"/>
</dbReference>
<name>A0A1F5YNP8_9BACT</name>
<evidence type="ECO:0000256" key="6">
    <source>
        <dbReference type="SAM" id="MobiDB-lite"/>
    </source>
</evidence>
<dbReference type="GO" id="GO:0009003">
    <property type="term" value="F:signal peptidase activity"/>
    <property type="evidence" value="ECO:0007669"/>
    <property type="project" value="UniProtKB-EC"/>
</dbReference>
<proteinExistence type="predicted"/>
<sequence length="435" mass="46819">MRMFLRLLLHGLWGAVLALIVIGLSYYLLSRTGHVEPVSAYIILSGSMEPAVPTGSVVFAVRQPFYIKGDIITFKSPVNDKNIITHRIDSVEYTDTFYGDAAVRTRGDSNSDPDPNPVDQSRIIGKVFVTVPYLGYLGDAAKKPQGFILLVVVPATIIIWEEFKSIRQEAIKSASKALGKWKTKRNPDSLPVAAVQASSGSLRVLHMRNYMVIIPAAFALLIITGVGARAYFLDREQSTENVIIAGIWTTPTPAVTPVNTPTPTPEPQNGPAVVINEINWGGGNDQWVELKNMTTAPVDLTGWDILNLGAGGPNAIITIPSGSIPANGFFLISEFNKADSKINVDPDYITTDISLENGGEQLFLRNTTDTVIDTANGTLAWHAGSGSTPQKSMERISPPGDGTQAGQWQSATTHTNMDASGTNDEFGTPKAVNGL</sequence>
<evidence type="ECO:0000256" key="1">
    <source>
        <dbReference type="ARBA" id="ARBA00004370"/>
    </source>
</evidence>
<keyword evidence="2 7" id="KW-0812">Transmembrane</keyword>
<dbReference type="GO" id="GO:0006465">
    <property type="term" value="P:signal peptide processing"/>
    <property type="evidence" value="ECO:0007669"/>
    <property type="project" value="UniProtKB-UniRule"/>
</dbReference>
<reference evidence="9 10" key="1">
    <citation type="journal article" date="2016" name="Nat. Commun.">
        <title>Thousands of microbial genomes shed light on interconnected biogeochemical processes in an aquifer system.</title>
        <authorList>
            <person name="Anantharaman K."/>
            <person name="Brown C.T."/>
            <person name="Hug L.A."/>
            <person name="Sharon I."/>
            <person name="Castelle C.J."/>
            <person name="Probst A.J."/>
            <person name="Thomas B.C."/>
            <person name="Singh A."/>
            <person name="Wilkins M.J."/>
            <person name="Karaoz U."/>
            <person name="Brodie E.L."/>
            <person name="Williams K.H."/>
            <person name="Hubbard S.S."/>
            <person name="Banfield J.F."/>
        </authorList>
    </citation>
    <scope>NUCLEOTIDE SEQUENCE [LARGE SCALE GENOMIC DNA]</scope>
</reference>
<dbReference type="PROSITE" id="PS51841">
    <property type="entry name" value="LTD"/>
    <property type="match status" value="1"/>
</dbReference>
<evidence type="ECO:0000256" key="2">
    <source>
        <dbReference type="ARBA" id="ARBA00022692"/>
    </source>
</evidence>